<reference evidence="2" key="1">
    <citation type="journal article" date="2023" name="G3 (Bethesda)">
        <title>A reference genome for the long-term kleptoplast-retaining sea slug Elysia crispata morphotype clarki.</title>
        <authorList>
            <person name="Eastman K.E."/>
            <person name="Pendleton A.L."/>
            <person name="Shaikh M.A."/>
            <person name="Suttiyut T."/>
            <person name="Ogas R."/>
            <person name="Tomko P."/>
            <person name="Gavelis G."/>
            <person name="Widhalm J.R."/>
            <person name="Wisecaver J.H."/>
        </authorList>
    </citation>
    <scope>NUCLEOTIDE SEQUENCE</scope>
    <source>
        <strain evidence="2">ECLA1</strain>
    </source>
</reference>
<name>A0AAE1E1W4_9GAST</name>
<evidence type="ECO:0000256" key="1">
    <source>
        <dbReference type="SAM" id="MobiDB-lite"/>
    </source>
</evidence>
<dbReference type="AlphaFoldDB" id="A0AAE1E1W4"/>
<protein>
    <submittedName>
        <fullName evidence="2">Uncharacterized protein</fullName>
    </submittedName>
</protein>
<gene>
    <name evidence="2" type="ORF">RRG08_036086</name>
</gene>
<organism evidence="2 3">
    <name type="scientific">Elysia crispata</name>
    <name type="common">lettuce slug</name>
    <dbReference type="NCBI Taxonomy" id="231223"/>
    <lineage>
        <taxon>Eukaryota</taxon>
        <taxon>Metazoa</taxon>
        <taxon>Spiralia</taxon>
        <taxon>Lophotrochozoa</taxon>
        <taxon>Mollusca</taxon>
        <taxon>Gastropoda</taxon>
        <taxon>Heterobranchia</taxon>
        <taxon>Euthyneura</taxon>
        <taxon>Panpulmonata</taxon>
        <taxon>Sacoglossa</taxon>
        <taxon>Placobranchoidea</taxon>
        <taxon>Plakobranchidae</taxon>
        <taxon>Elysia</taxon>
    </lineage>
</organism>
<proteinExistence type="predicted"/>
<feature type="region of interest" description="Disordered" evidence="1">
    <location>
        <begin position="15"/>
        <end position="55"/>
    </location>
</feature>
<evidence type="ECO:0000313" key="2">
    <source>
        <dbReference type="EMBL" id="KAK3789793.1"/>
    </source>
</evidence>
<accession>A0AAE1E1W4</accession>
<sequence>MADVMWRQSVQFSANQSTCCGQTSRRQGPGTGPNSTASGQVSPARFTPVGDSTVPGRSAAVSVKAGAILYQKSWLPEENTTISPVKNLSVNSGKNNSVGKDNEIFRLTPFNKGLPLQGDFPTTTSRTSLVKLPIDSRELLKFRAAKSLVTKQTLEQRMVQGVEVIPWSRCGDNRRQTYSYILLRVVHVTCQCQLGDHLLGSLTLTLNKEPLKPGQRTKSRGCSLNAKRWSSYGGASQDAPGLASGLGKHTRPRVELGCLDFPSCCREMAEVAGRLGIRGHRRRRGEKGNR</sequence>
<keyword evidence="3" id="KW-1185">Reference proteome</keyword>
<evidence type="ECO:0000313" key="3">
    <source>
        <dbReference type="Proteomes" id="UP001283361"/>
    </source>
</evidence>
<feature type="compositionally biased region" description="Polar residues" evidence="1">
    <location>
        <begin position="15"/>
        <end position="41"/>
    </location>
</feature>
<dbReference type="EMBL" id="JAWDGP010001628">
    <property type="protein sequence ID" value="KAK3789793.1"/>
    <property type="molecule type" value="Genomic_DNA"/>
</dbReference>
<comment type="caution">
    <text evidence="2">The sequence shown here is derived from an EMBL/GenBank/DDBJ whole genome shotgun (WGS) entry which is preliminary data.</text>
</comment>
<dbReference type="Proteomes" id="UP001283361">
    <property type="component" value="Unassembled WGS sequence"/>
</dbReference>